<dbReference type="AlphaFoldDB" id="A0AAU8T1D1"/>
<dbReference type="EMBL" id="CP010026">
    <property type="protein sequence ID" value="AJZ59789.1"/>
    <property type="molecule type" value="Genomic_DNA"/>
</dbReference>
<reference evidence="2 3" key="1">
    <citation type="journal article" date="2015" name="Genome Announc.">
        <title>Complete genome sequences for 59 burkholderia isolates, both pathogenic and near neighbor.</title>
        <authorList>
            <person name="Johnson S.L."/>
            <person name="Bishop-Lilly K.A."/>
            <person name="Ladner J.T."/>
            <person name="Daligault H.E."/>
            <person name="Davenport K.W."/>
            <person name="Jaissle J."/>
            <person name="Frey K.G."/>
            <person name="Koroleva G.I."/>
            <person name="Bruce D.C."/>
            <person name="Coyne S.R."/>
            <person name="Broomall S.M."/>
            <person name="Li P.E."/>
            <person name="Teshima H."/>
            <person name="Gibbons H.S."/>
            <person name="Palacios G.F."/>
            <person name="Rosenzweig C.N."/>
            <person name="Redden C.L."/>
            <person name="Xu Y."/>
            <person name="Minogue T.D."/>
            <person name="Chain P.S."/>
        </authorList>
    </citation>
    <scope>NUCLEOTIDE SEQUENCE [LARGE SCALE GENOMIC DNA]</scope>
    <source>
        <strain evidence="2 3">ATCC BAA-463</strain>
    </source>
</reference>
<dbReference type="InterPro" id="IPR052354">
    <property type="entry name" value="Cell_Wall_Dynamics_Protein"/>
</dbReference>
<evidence type="ECO:0000256" key="1">
    <source>
        <dbReference type="SAM" id="MobiDB-lite"/>
    </source>
</evidence>
<dbReference type="Gene3D" id="1.10.530.10">
    <property type="match status" value="1"/>
</dbReference>
<dbReference type="PANTHER" id="PTHR34408">
    <property type="entry name" value="FAMILY PROTEIN, PUTATIVE-RELATED"/>
    <property type="match status" value="1"/>
</dbReference>
<dbReference type="PANTHER" id="PTHR34408:SF1">
    <property type="entry name" value="GLYCOSYL HYDROLASE FAMILY 19 DOMAIN-CONTAINING PROTEIN HI_1415"/>
    <property type="match status" value="1"/>
</dbReference>
<organism evidence="2 3">
    <name type="scientific">Paraburkholderia fungorum</name>
    <dbReference type="NCBI Taxonomy" id="134537"/>
    <lineage>
        <taxon>Bacteria</taxon>
        <taxon>Pseudomonadati</taxon>
        <taxon>Pseudomonadota</taxon>
        <taxon>Betaproteobacteria</taxon>
        <taxon>Burkholderiales</taxon>
        <taxon>Burkholderiaceae</taxon>
        <taxon>Paraburkholderia</taxon>
    </lineage>
</organism>
<sequence length="906" mass="99374">MAQQQEQPSKVESWAYPFPLKTTNVTFAPEDYLQALAVAEDGFYPLGANGLWHGGIHFGAPTAGKFQQDGGVRCIADGEVVAFRLDEKLQEVAYPDAIKAGYSKGFTLVRHRLVLPPAPPQPTNGNAQPQNPPATTPPAAQNTMPPAQDVLTFFSLYMHTLPLEGYSPGAQPNGTARTLPAYYGATETYVVGAKAHDPQLKPTGQPDSTTAGLRVRASHSGQAAVIGWLPRDTKIKIGQKHGAWGKISSFVAGAAQPYKQGETLNASAALGWVYVGEMDKENKPSAVDQIYILPKPHRIAAGETVAWIGEYQRLVEARAHHTMPPKLGERPLLHVEVFTGDDLNGFISRSRTRAQQLDSKSRTLLLVSKGAKLVQPASADTSIPAGTHVKAASGSFGNGPWCKVVKLDAAGHPLIGQAPLWIALADLQGTGDRQAWSQFPLHVQAAGGQGAAWPRVVATGSAPQCAEAENKTWYAVSIADENNAQIDGWACDHGHPLVELKSPWDWPGFEVANLDASVSVMFERALYIADNGTPDEIARFEDSFDTARSDETIKKLEDAIDDQGLKDGKITAHELQLALGKPWLADRIVHLIVRNETEWGGDMSKWDALDSHMHAGLPVWQAEKKRIEELRFWSGTAGVTPASANVHHIHPVGLVGNFYRYGFQFTLPMLQHIFPSANVATLQAAITELNANINLFKLDKPLRREHFFAQIRREAGPSLAVHDGESLNYPPDRLRQKFSYFQQHTDESESYGRTSQHPANEQAIANRAYANRNGNGDIASGDGWKYRGRGLIQITGRTQYQKFSEWHQHNSGGWPSEANLDFLVDYALVGEVKYAVRSAAAYWINNRMYETADHGATEDDVDNITRAINPGLFAHHPGHPISQENMNDIVDRRNNFASIHNWEGLK</sequence>
<feature type="region of interest" description="Disordered" evidence="1">
    <location>
        <begin position="114"/>
        <end position="145"/>
    </location>
</feature>
<proteinExistence type="predicted"/>
<dbReference type="KEGG" id="bfn:OI25_327"/>
<dbReference type="InterPro" id="IPR023346">
    <property type="entry name" value="Lysozyme-like_dom_sf"/>
</dbReference>
<evidence type="ECO:0000313" key="3">
    <source>
        <dbReference type="Proteomes" id="UP000032614"/>
    </source>
</evidence>
<accession>A0AAU8T1D1</accession>
<gene>
    <name evidence="2" type="ORF">OI25_327</name>
</gene>
<dbReference type="Proteomes" id="UP000032614">
    <property type="component" value="Chromosome 1"/>
</dbReference>
<dbReference type="SUPFAM" id="SSF53955">
    <property type="entry name" value="Lysozyme-like"/>
    <property type="match status" value="1"/>
</dbReference>
<name>A0AAU8T1D1_9BURK</name>
<protein>
    <submittedName>
        <fullName evidence="2">Bacterial SH3 domain protein</fullName>
    </submittedName>
</protein>
<evidence type="ECO:0000313" key="2">
    <source>
        <dbReference type="EMBL" id="AJZ59789.1"/>
    </source>
</evidence>